<keyword evidence="3" id="KW-0687">Ribonucleoprotein</keyword>
<reference evidence="4" key="1">
    <citation type="submission" date="2017-07" db="EMBL/GenBank/DDBJ databases">
        <title>Taro Niue Genome Assembly and Annotation.</title>
        <authorList>
            <person name="Atibalentja N."/>
            <person name="Keating K."/>
            <person name="Fields C.J."/>
        </authorList>
    </citation>
    <scope>NUCLEOTIDE SEQUENCE</scope>
    <source>
        <strain evidence="4">Niue_2</strain>
        <tissue evidence="4">Leaf</tissue>
    </source>
</reference>
<evidence type="ECO:0000313" key="4">
    <source>
        <dbReference type="EMBL" id="MQL83528.1"/>
    </source>
</evidence>
<dbReference type="GO" id="GO:0003735">
    <property type="term" value="F:structural constituent of ribosome"/>
    <property type="evidence" value="ECO:0007669"/>
    <property type="project" value="InterPro"/>
</dbReference>
<dbReference type="Proteomes" id="UP000652761">
    <property type="component" value="Unassembled WGS sequence"/>
</dbReference>
<name>A0A843UJ53_COLES</name>
<dbReference type="OrthoDB" id="1845231at2759"/>
<protein>
    <recommendedName>
        <fullName evidence="6">Ribosomal protein S11</fullName>
    </recommendedName>
</protein>
<dbReference type="Pfam" id="PF00411">
    <property type="entry name" value="Ribosomal_S11"/>
    <property type="match status" value="1"/>
</dbReference>
<sequence length="200" mass="21209">MAAAAAAIASKRGSSLLGKLLAPARSAAAAACAARSFSASARTRFVASFDEGGGQGDSPASPLLGSDRARTDFIRDVLGQTRGEFKHDIVHMLIMRNNSFVTVTDSKGNKKFGASAGSVGTGKSTRYACDATAEHVARTAVNLGPTVIKVNGISTFKKKKDAILSWKEGCSYGDRSKILQIHDVTRLAHNGCRRRKQRRI</sequence>
<dbReference type="InterPro" id="IPR036967">
    <property type="entry name" value="Ribosomal_uS11_sf"/>
</dbReference>
<dbReference type="GO" id="GO:1990904">
    <property type="term" value="C:ribonucleoprotein complex"/>
    <property type="evidence" value="ECO:0007669"/>
    <property type="project" value="UniProtKB-KW"/>
</dbReference>
<keyword evidence="5" id="KW-1185">Reference proteome</keyword>
<comment type="similarity">
    <text evidence="1">Belongs to the universal ribosomal protein uS11 family.</text>
</comment>
<evidence type="ECO:0000313" key="5">
    <source>
        <dbReference type="Proteomes" id="UP000652761"/>
    </source>
</evidence>
<evidence type="ECO:0000256" key="3">
    <source>
        <dbReference type="ARBA" id="ARBA00023274"/>
    </source>
</evidence>
<evidence type="ECO:0000256" key="2">
    <source>
        <dbReference type="ARBA" id="ARBA00022980"/>
    </source>
</evidence>
<dbReference type="Gene3D" id="3.30.420.80">
    <property type="entry name" value="Ribosomal protein S11"/>
    <property type="match status" value="1"/>
</dbReference>
<evidence type="ECO:0000256" key="1">
    <source>
        <dbReference type="ARBA" id="ARBA00006194"/>
    </source>
</evidence>
<dbReference type="EMBL" id="NMUH01000700">
    <property type="protein sequence ID" value="MQL83528.1"/>
    <property type="molecule type" value="Genomic_DNA"/>
</dbReference>
<dbReference type="GO" id="GO:0006412">
    <property type="term" value="P:translation"/>
    <property type="evidence" value="ECO:0007669"/>
    <property type="project" value="InterPro"/>
</dbReference>
<dbReference type="HAMAP" id="MF_01310">
    <property type="entry name" value="Ribosomal_uS11"/>
    <property type="match status" value="1"/>
</dbReference>
<dbReference type="SMR" id="A0A843UJ53"/>
<keyword evidence="2" id="KW-0689">Ribosomal protein</keyword>
<dbReference type="AlphaFoldDB" id="A0A843UJ53"/>
<dbReference type="SUPFAM" id="SSF53137">
    <property type="entry name" value="Translational machinery components"/>
    <property type="match status" value="1"/>
</dbReference>
<comment type="caution">
    <text evidence="4">The sequence shown here is derived from an EMBL/GenBank/DDBJ whole genome shotgun (WGS) entry which is preliminary data.</text>
</comment>
<dbReference type="PANTHER" id="PTHR11759">
    <property type="entry name" value="40S RIBOSOMAL PROTEIN S14/30S RIBOSOMAL PROTEIN S11"/>
    <property type="match status" value="1"/>
</dbReference>
<dbReference type="GO" id="GO:0005840">
    <property type="term" value="C:ribosome"/>
    <property type="evidence" value="ECO:0007669"/>
    <property type="project" value="UniProtKB-KW"/>
</dbReference>
<proteinExistence type="inferred from homology"/>
<evidence type="ECO:0008006" key="6">
    <source>
        <dbReference type="Google" id="ProtNLM"/>
    </source>
</evidence>
<accession>A0A843UJ53</accession>
<organism evidence="4 5">
    <name type="scientific">Colocasia esculenta</name>
    <name type="common">Wild taro</name>
    <name type="synonym">Arum esculentum</name>
    <dbReference type="NCBI Taxonomy" id="4460"/>
    <lineage>
        <taxon>Eukaryota</taxon>
        <taxon>Viridiplantae</taxon>
        <taxon>Streptophyta</taxon>
        <taxon>Embryophyta</taxon>
        <taxon>Tracheophyta</taxon>
        <taxon>Spermatophyta</taxon>
        <taxon>Magnoliopsida</taxon>
        <taxon>Liliopsida</taxon>
        <taxon>Araceae</taxon>
        <taxon>Aroideae</taxon>
        <taxon>Colocasieae</taxon>
        <taxon>Colocasia</taxon>
    </lineage>
</organism>
<gene>
    <name evidence="4" type="ORF">Taro_016011</name>
</gene>
<dbReference type="InterPro" id="IPR001971">
    <property type="entry name" value="Ribosomal_uS11"/>
</dbReference>